<protein>
    <submittedName>
        <fullName evidence="8">Staphylococcal nuclease domain-containing protein 1</fullName>
    </submittedName>
</protein>
<dbReference type="PROSITE" id="PS50304">
    <property type="entry name" value="TUDOR"/>
    <property type="match status" value="1"/>
</dbReference>
<dbReference type="HOGENOM" id="CLU_005966_1_0_1"/>
<dbReference type="InterPro" id="IPR035437">
    <property type="entry name" value="SNase_OB-fold_sf"/>
</dbReference>
<reference evidence="8 9" key="1">
    <citation type="journal article" date="2007" name="Nat. Biotechnol.">
        <title>Genome sequence of the lignocellulose-bioconverting and xylose-fermenting yeast Pichia stipitis.</title>
        <authorList>
            <person name="Jeffries T.W."/>
            <person name="Grigoriev I.V."/>
            <person name="Grimwood J."/>
            <person name="Laplaza J.M."/>
            <person name="Aerts A."/>
            <person name="Salamov A."/>
            <person name="Schmutz J."/>
            <person name="Lindquist E."/>
            <person name="Dehal P."/>
            <person name="Shapiro H."/>
            <person name="Jin Y.S."/>
            <person name="Passoth V."/>
            <person name="Richardson P.M."/>
        </authorList>
    </citation>
    <scope>NUCLEOTIDE SEQUENCE [LARGE SCALE GENOMIC DNA]</scope>
    <source>
        <strain evidence="9">ATCC 58785 / CBS 6054 / NBRC 10063 / NRRL Y-11545</strain>
    </source>
</reference>
<dbReference type="GO" id="GO:0031332">
    <property type="term" value="C:RNAi effector complex"/>
    <property type="evidence" value="ECO:0007669"/>
    <property type="project" value="InterPro"/>
</dbReference>
<feature type="domain" description="TNase-like" evidence="7">
    <location>
        <begin position="152"/>
        <end position="294"/>
    </location>
</feature>
<dbReference type="PANTHER" id="PTHR12302:SF2">
    <property type="entry name" value="STAPHYLOCOCCAL NUCLEASE DOMAIN-CONTAINING PROTEIN 1"/>
    <property type="match status" value="1"/>
</dbReference>
<dbReference type="RefSeq" id="XP_001383871.2">
    <property type="nucleotide sequence ID" value="XM_001383834.1"/>
</dbReference>
<dbReference type="Proteomes" id="UP000002258">
    <property type="component" value="Chromosome 3"/>
</dbReference>
<dbReference type="Gene3D" id="2.30.30.140">
    <property type="match status" value="1"/>
</dbReference>
<dbReference type="GO" id="GO:0003723">
    <property type="term" value="F:RNA binding"/>
    <property type="evidence" value="ECO:0007669"/>
    <property type="project" value="UniProtKB-UniRule"/>
</dbReference>
<dbReference type="AlphaFoldDB" id="A3LS37"/>
<dbReference type="PANTHER" id="PTHR12302">
    <property type="entry name" value="EBNA2 BINDING PROTEIN P100"/>
    <property type="match status" value="1"/>
</dbReference>
<evidence type="ECO:0000256" key="5">
    <source>
        <dbReference type="SAM" id="MobiDB-lite"/>
    </source>
</evidence>
<dbReference type="Pfam" id="PF00567">
    <property type="entry name" value="TUDOR"/>
    <property type="match status" value="1"/>
</dbReference>
<dbReference type="SMART" id="SM00333">
    <property type="entry name" value="TUDOR"/>
    <property type="match status" value="1"/>
</dbReference>
<dbReference type="OrthoDB" id="10023235at2759"/>
<dbReference type="eggNOG" id="KOG2039">
    <property type="taxonomic scope" value="Eukaryota"/>
</dbReference>
<dbReference type="InParanoid" id="A3LS37"/>
<dbReference type="SMART" id="SM00318">
    <property type="entry name" value="SNc"/>
    <property type="match status" value="4"/>
</dbReference>
<dbReference type="Gene3D" id="2.40.50.90">
    <property type="match status" value="5"/>
</dbReference>
<dbReference type="EMBL" id="CP000497">
    <property type="protein sequence ID" value="ABN65842.2"/>
    <property type="molecule type" value="Genomic_DNA"/>
</dbReference>
<keyword evidence="9" id="KW-1185">Reference proteome</keyword>
<dbReference type="PROSITE" id="PS50830">
    <property type="entry name" value="TNASE_3"/>
    <property type="match status" value="3"/>
</dbReference>
<dbReference type="FunFam" id="2.30.30.140:FF:000018">
    <property type="entry name" value="Serine/threonine-protein kinase 31"/>
    <property type="match status" value="1"/>
</dbReference>
<evidence type="ECO:0000256" key="3">
    <source>
        <dbReference type="ARBA" id="ARBA00022737"/>
    </source>
</evidence>
<proteinExistence type="predicted"/>
<accession>A3LS37</accession>
<evidence type="ECO:0000256" key="4">
    <source>
        <dbReference type="PIRNR" id="PIRNR017179"/>
    </source>
</evidence>
<name>A3LS37_PICST</name>
<dbReference type="InterPro" id="IPR002999">
    <property type="entry name" value="Tudor"/>
</dbReference>
<evidence type="ECO:0000313" key="9">
    <source>
        <dbReference type="Proteomes" id="UP000002258"/>
    </source>
</evidence>
<dbReference type="GO" id="GO:0031047">
    <property type="term" value="P:regulatory ncRNA-mediated gene silencing"/>
    <property type="evidence" value="ECO:0007669"/>
    <property type="project" value="UniProtKB-UniRule"/>
</dbReference>
<gene>
    <name evidence="8" type="ORF">PICST_77171</name>
</gene>
<evidence type="ECO:0000259" key="6">
    <source>
        <dbReference type="PROSITE" id="PS50304"/>
    </source>
</evidence>
<dbReference type="SUPFAM" id="SSF50199">
    <property type="entry name" value="Staphylococcal nuclease"/>
    <property type="match status" value="5"/>
</dbReference>
<feature type="domain" description="TNase-like" evidence="7">
    <location>
        <begin position="2"/>
        <end position="130"/>
    </location>
</feature>
<dbReference type="GO" id="GO:0004518">
    <property type="term" value="F:nuclease activity"/>
    <property type="evidence" value="ECO:0007669"/>
    <property type="project" value="TreeGrafter"/>
</dbReference>
<dbReference type="Pfam" id="PF00565">
    <property type="entry name" value="SNase"/>
    <property type="match status" value="4"/>
</dbReference>
<dbReference type="GeneID" id="4838353"/>
<feature type="region of interest" description="Disordered" evidence="5">
    <location>
        <begin position="291"/>
        <end position="314"/>
    </location>
</feature>
<dbReference type="InterPro" id="IPR016071">
    <property type="entry name" value="Staphylococal_nuclease_OB-fold"/>
</dbReference>
<feature type="domain" description="Tudor" evidence="6">
    <location>
        <begin position="718"/>
        <end position="778"/>
    </location>
</feature>
<dbReference type="STRING" id="322104.A3LS37"/>
<keyword evidence="3" id="KW-0677">Repeat</keyword>
<keyword evidence="2 4" id="KW-0963">Cytoplasm</keyword>
<evidence type="ECO:0000259" key="7">
    <source>
        <dbReference type="PROSITE" id="PS50830"/>
    </source>
</evidence>
<dbReference type="OMA" id="ARCADHH"/>
<organism evidence="8 9">
    <name type="scientific">Scheffersomyces stipitis (strain ATCC 58785 / CBS 6054 / NBRC 10063 / NRRL Y-11545)</name>
    <name type="common">Yeast</name>
    <name type="synonym">Pichia stipitis</name>
    <dbReference type="NCBI Taxonomy" id="322104"/>
    <lineage>
        <taxon>Eukaryota</taxon>
        <taxon>Fungi</taxon>
        <taxon>Dikarya</taxon>
        <taxon>Ascomycota</taxon>
        <taxon>Saccharomycotina</taxon>
        <taxon>Pichiomycetes</taxon>
        <taxon>Debaryomycetaceae</taxon>
        <taxon>Scheffersomyces</taxon>
    </lineage>
</organism>
<dbReference type="GO" id="GO:0005829">
    <property type="term" value="C:cytosol"/>
    <property type="evidence" value="ECO:0007669"/>
    <property type="project" value="UniProtKB-UniRule"/>
</dbReference>
<evidence type="ECO:0000313" key="8">
    <source>
        <dbReference type="EMBL" id="ABN65842.2"/>
    </source>
</evidence>
<dbReference type="KEGG" id="pic:PICST_77171"/>
<comment type="subcellular location">
    <subcellularLocation>
        <location evidence="1 4">Cytoplasm</location>
    </subcellularLocation>
</comment>
<feature type="domain" description="TNase-like" evidence="7">
    <location>
        <begin position="318"/>
        <end position="631"/>
    </location>
</feature>
<feature type="compositionally biased region" description="Low complexity" evidence="5">
    <location>
        <begin position="299"/>
        <end position="312"/>
    </location>
</feature>
<dbReference type="PIRSF" id="PIRSF017179">
    <property type="entry name" value="RISC-Tudor-SN"/>
    <property type="match status" value="1"/>
</dbReference>
<dbReference type="SUPFAM" id="SSF63748">
    <property type="entry name" value="Tudor/PWWP/MBT"/>
    <property type="match status" value="1"/>
</dbReference>
<dbReference type="InterPro" id="IPR016685">
    <property type="entry name" value="Silence_cplx_Nase-comp_TudorSN"/>
</dbReference>
<evidence type="ECO:0000256" key="2">
    <source>
        <dbReference type="ARBA" id="ARBA00022490"/>
    </source>
</evidence>
<sequence length="907" mass="100310">MSLFVAKVKNVLSGDTVVLVPSKTAQFPAPERVLTLSYVRANDSFAAKEYLRNLLIGKEIKFKVNYKNPQTGREFGDVQAPIFKSLIQYLLEKGLVKLKDNFSENDGDIYYDLKEVENSAKLNNLGVWNTTSSENIELVSLTENIINKSQKYPIKAIVEKVISGDRVVARIIVKENQHVSTALLLAGIKAPRTDDVNQPAATTKVAQQAKAFVEDKLLTTKAELTVSIVGESQTGVPIALIHHSSGNNIHEKLLEQGLGEIVDWQSTMIGSSAMGGLRRAEQTAKALGKGLYANSTRPSGGSTAGSGVSSKSLKPGSTIENVQIAKVVNADTLVIRLPHSEEELTVQLASIRGPRPNDTTITSDHQKQQALVSTAREFVRHQVIGKTGTIFIDGYRNENKELGFDARFLVSFKYNNNIDLSETLVQNGWATVIRHNKATSHERSLNWDRLIEIEEEQKKQAKKGLFTSGDITKVLTVGTRVIDASENFAKAKTFFNGFKQKGRISGYYVEFVPSINRVKLFNPKEGLKLTLILGGLTNERSEALGEQGVKFLNKKFLQRAVEFDIYDTDKIGSFIGNLYASNNSLSPVQVNLLEQGLTKTHEIAINANSFAGELIKAEESAQSSKKGVWAGYDPAKAKAELDQTAAKLNELNLESLKPKFFDVEIVDVDNTGVVSFHHLDGATVAKFGDFKKKFNDFHLKLPSASTQSVDLPHNLTKAPKKGELVSAKFAENSKYYRAKVVNFDKASNKYEVKHLDFGNVDKVPLNSLRLLPAQFNLQAFPVFAHTATLQNLRLPPKTPTDYLTDALYALEDLTFEKKLVISALPSSNPSVEYEGIFYDAEESLKDSTYTINKQLVSEGWAIVDTKNVKPPVKDYVNELVTVQNKAKSQHSGCWEFGDVSFDDEDTF</sequence>
<evidence type="ECO:0000256" key="1">
    <source>
        <dbReference type="ARBA" id="ARBA00004496"/>
    </source>
</evidence>
<dbReference type="GO" id="GO:0006402">
    <property type="term" value="P:mRNA catabolic process"/>
    <property type="evidence" value="ECO:0007669"/>
    <property type="project" value="UniProtKB-UniRule"/>
</dbReference>
<dbReference type="GO" id="GO:0005634">
    <property type="term" value="C:nucleus"/>
    <property type="evidence" value="ECO:0007669"/>
    <property type="project" value="TreeGrafter"/>
</dbReference>